<keyword evidence="4" id="KW-1185">Reference proteome</keyword>
<feature type="chain" id="PRO_5044950453" evidence="2">
    <location>
        <begin position="32"/>
        <end position="452"/>
    </location>
</feature>
<proteinExistence type="inferred from homology"/>
<keyword evidence="2" id="KW-0732">Signal</keyword>
<comment type="caution">
    <text evidence="3">The sequence shown here is derived from an EMBL/GenBank/DDBJ whole genome shotgun (WGS) entry which is preliminary data.</text>
</comment>
<evidence type="ECO:0000256" key="2">
    <source>
        <dbReference type="RuleBase" id="RU363072"/>
    </source>
</evidence>
<dbReference type="PROSITE" id="PS51257">
    <property type="entry name" value="PROKAR_LIPOPROTEIN"/>
    <property type="match status" value="1"/>
</dbReference>
<dbReference type="Gene3D" id="2.40.160.180">
    <property type="entry name" value="Carbohydrate-selective porin OprB"/>
    <property type="match status" value="1"/>
</dbReference>
<feature type="signal peptide" evidence="2">
    <location>
        <begin position="1"/>
        <end position="31"/>
    </location>
</feature>
<accession>A0ABT5KQ21</accession>
<evidence type="ECO:0000313" key="3">
    <source>
        <dbReference type="EMBL" id="MDC8785009.1"/>
    </source>
</evidence>
<dbReference type="InterPro" id="IPR038673">
    <property type="entry name" value="OprB_sf"/>
</dbReference>
<dbReference type="EMBL" id="JAQQXS010000005">
    <property type="protein sequence ID" value="MDC8785009.1"/>
    <property type="molecule type" value="Genomic_DNA"/>
</dbReference>
<protein>
    <submittedName>
        <fullName evidence="3">Carbohydrate porin</fullName>
    </submittedName>
</protein>
<reference evidence="3 4" key="1">
    <citation type="submission" date="2022-10" db="EMBL/GenBank/DDBJ databases">
        <title>paucibacter sp. hw8 Genome sequencing.</title>
        <authorList>
            <person name="Park S."/>
        </authorList>
    </citation>
    <scope>NUCLEOTIDE SEQUENCE [LARGE SCALE GENOMIC DNA]</scope>
    <source>
        <strain evidence="4">hw8</strain>
    </source>
</reference>
<sequence>MRPTILPASFRVTPTLAGLLMSCALCAPAGAAEAATEAAAAAPQPWVATGQFTYIGQSKEHFTSPYVGRNSLGAEHEASYSISATAYLGLRVPVLGEVYLNPEVIQGRPLSGLVGLGAFSNGEMQKVAGTSPKLYMPRLFLRRDWALGDEQVAQAAGQNQLAGKVATDRVRLTVGKFAITDIFDANGYSHDSRTQFLNWASLAQGSYDFAADAQGYTLGAALEWMQGDWALRVGRFMVPLESNGERLNGALANFHGDQFELEHSHHWAGLPGTARLLLWRNRENMGAYRDALQVAGVGEPQVSAVRRPQTKSGWGLHLEQALTADLGGFVRWSEGDGRTESYSFEEVDGSRQIGLSLKGLRWGREADTVGLLYIANTLSSAHRDYLAGGGYGFFIGDGKLNYRDETIVEAYYSWSLSEACKLSLDLQHIRNPAYNADRGPVTLAALRFHAEF</sequence>
<gene>
    <name evidence="3" type="ORF">PRZ01_07375</name>
</gene>
<name>A0ABT5KQ21_9BURK</name>
<dbReference type="Proteomes" id="UP001219862">
    <property type="component" value="Unassembled WGS sequence"/>
</dbReference>
<dbReference type="InterPro" id="IPR007049">
    <property type="entry name" value="Carb-sel_porin_OprB"/>
</dbReference>
<organism evidence="3 4">
    <name type="scientific">Roseateles koreensis</name>
    <dbReference type="NCBI Taxonomy" id="2987526"/>
    <lineage>
        <taxon>Bacteria</taxon>
        <taxon>Pseudomonadati</taxon>
        <taxon>Pseudomonadota</taxon>
        <taxon>Betaproteobacteria</taxon>
        <taxon>Burkholderiales</taxon>
        <taxon>Sphaerotilaceae</taxon>
        <taxon>Roseateles</taxon>
    </lineage>
</organism>
<evidence type="ECO:0000313" key="4">
    <source>
        <dbReference type="Proteomes" id="UP001219862"/>
    </source>
</evidence>
<evidence type="ECO:0000256" key="1">
    <source>
        <dbReference type="ARBA" id="ARBA00008769"/>
    </source>
</evidence>
<comment type="similarity">
    <text evidence="1 2">Belongs to the OprB family.</text>
</comment>
<dbReference type="Pfam" id="PF04966">
    <property type="entry name" value="OprB"/>
    <property type="match status" value="1"/>
</dbReference>